<dbReference type="Pfam" id="PF03717">
    <property type="entry name" value="PBP_dimer"/>
    <property type="match status" value="1"/>
</dbReference>
<evidence type="ECO:0000256" key="10">
    <source>
        <dbReference type="SAM" id="Phobius"/>
    </source>
</evidence>
<name>A0A1F7XLQ3_9BACT</name>
<dbReference type="STRING" id="1802485.A2V97_01505"/>
<feature type="domain" description="Penicillin-binding protein transpeptidase" evidence="11">
    <location>
        <begin position="219"/>
        <end position="527"/>
    </location>
</feature>
<keyword evidence="5" id="KW-0133">Cell shape</keyword>
<protein>
    <recommendedName>
        <fullName evidence="15">Penicillin-binding protein 2</fullName>
    </recommendedName>
</protein>
<evidence type="ECO:0000256" key="3">
    <source>
        <dbReference type="ARBA" id="ARBA00022475"/>
    </source>
</evidence>
<feature type="transmembrane region" description="Helical" evidence="10">
    <location>
        <begin position="12"/>
        <end position="33"/>
    </location>
</feature>
<dbReference type="InterPro" id="IPR012338">
    <property type="entry name" value="Beta-lactam/transpept-like"/>
</dbReference>
<dbReference type="AlphaFoldDB" id="A0A1F7XLQ3"/>
<dbReference type="Proteomes" id="UP000177382">
    <property type="component" value="Unassembled WGS sequence"/>
</dbReference>
<keyword evidence="8 10" id="KW-0472">Membrane</keyword>
<keyword evidence="4 10" id="KW-0812">Transmembrane</keyword>
<dbReference type="GO" id="GO:0071555">
    <property type="term" value="P:cell wall organization"/>
    <property type="evidence" value="ECO:0007669"/>
    <property type="project" value="UniProtKB-KW"/>
</dbReference>
<evidence type="ECO:0000259" key="12">
    <source>
        <dbReference type="Pfam" id="PF03717"/>
    </source>
</evidence>
<dbReference type="GO" id="GO:0005886">
    <property type="term" value="C:plasma membrane"/>
    <property type="evidence" value="ECO:0007669"/>
    <property type="project" value="UniProtKB-SubCell"/>
</dbReference>
<dbReference type="SUPFAM" id="SSF56601">
    <property type="entry name" value="beta-lactamase/transpeptidase-like"/>
    <property type="match status" value="1"/>
</dbReference>
<dbReference type="EMBL" id="MGFX01000006">
    <property type="protein sequence ID" value="OGM15288.1"/>
    <property type="molecule type" value="Genomic_DNA"/>
</dbReference>
<evidence type="ECO:0000256" key="5">
    <source>
        <dbReference type="ARBA" id="ARBA00022960"/>
    </source>
</evidence>
<dbReference type="InterPro" id="IPR050515">
    <property type="entry name" value="Beta-lactam/transpept"/>
</dbReference>
<dbReference type="PANTHER" id="PTHR30627">
    <property type="entry name" value="PEPTIDOGLYCAN D,D-TRANSPEPTIDASE"/>
    <property type="match status" value="1"/>
</dbReference>
<comment type="subcellular location">
    <subcellularLocation>
        <location evidence="2">Cell membrane</location>
    </subcellularLocation>
    <subcellularLocation>
        <location evidence="1">Membrane</location>
        <topology evidence="1">Single-pass membrane protein</topology>
    </subcellularLocation>
</comment>
<evidence type="ECO:0008006" key="15">
    <source>
        <dbReference type="Google" id="ProtNLM"/>
    </source>
</evidence>
<organism evidence="13 14">
    <name type="scientific">Candidatus Woesebacteria bacterium RBG_16_42_24</name>
    <dbReference type="NCBI Taxonomy" id="1802485"/>
    <lineage>
        <taxon>Bacteria</taxon>
        <taxon>Candidatus Woeseibacteriota</taxon>
    </lineage>
</organism>
<dbReference type="GO" id="GO:0008658">
    <property type="term" value="F:penicillin binding"/>
    <property type="evidence" value="ECO:0007669"/>
    <property type="project" value="InterPro"/>
</dbReference>
<keyword evidence="6" id="KW-0573">Peptidoglycan synthesis</keyword>
<sequence>METLISLKTQSWLFWFMRGLLILGFLVLAGRLLELEIIKGGYYRSLSEGNRIRRIPISAPRGNIIARGGEIIVGNKAVKKRVIFDQEKGYKKLDDTLGAPQEEIVEEWEREYRYGWKFAHVSGYLGEVNEEELGKVIAECPEKGARKLGALVGRAGLEEIYECTLAGINGEELVEVDTRGKKIRTLGKKDPIPGEDLKTSIDIKLQVKIADEMNGKKGAVIASDANGSILALFSYPSFDPNSLIKKDKSAEVEVYLTDSNLPFFNRAIGGMYHPGSVFKPIVAVAALEEGEIDKDYIFDDPGIISIGTFSYTNWYFSQYGKTEGRIGVTRAIARSTDTFFYKLGEFLGIETLASWAETFGLGQKTNIDLPGEIAGLVPTPEWKERVKGERWFLGNTYHVSIGQGDLALTPIEVNRAISAVATGKLCRPKIVGGKECKDLGIKKENLELVREGMGEACSAGGTGFTFFDFTPAVACKTGTAETNVDGKTHAWFSVYSPQEFPEIIMTVLVEGGGEGSRVAGPVARSIFDFWYGKGG</sequence>
<dbReference type="SUPFAM" id="SSF56519">
    <property type="entry name" value="Penicillin binding protein dimerisation domain"/>
    <property type="match status" value="1"/>
</dbReference>
<feature type="domain" description="Penicillin-binding protein dimerisation" evidence="12">
    <location>
        <begin position="103"/>
        <end position="185"/>
    </location>
</feature>
<evidence type="ECO:0000259" key="11">
    <source>
        <dbReference type="Pfam" id="PF00905"/>
    </source>
</evidence>
<dbReference type="Pfam" id="PF00905">
    <property type="entry name" value="Transpeptidase"/>
    <property type="match status" value="1"/>
</dbReference>
<accession>A0A1F7XLQ3</accession>
<evidence type="ECO:0000256" key="9">
    <source>
        <dbReference type="ARBA" id="ARBA00023316"/>
    </source>
</evidence>
<keyword evidence="9" id="KW-0961">Cell wall biogenesis/degradation</keyword>
<comment type="caution">
    <text evidence="13">The sequence shown here is derived from an EMBL/GenBank/DDBJ whole genome shotgun (WGS) entry which is preliminary data.</text>
</comment>
<evidence type="ECO:0000313" key="14">
    <source>
        <dbReference type="Proteomes" id="UP000177382"/>
    </source>
</evidence>
<proteinExistence type="predicted"/>
<gene>
    <name evidence="13" type="ORF">A2V97_01505</name>
</gene>
<evidence type="ECO:0000313" key="13">
    <source>
        <dbReference type="EMBL" id="OGM15288.1"/>
    </source>
</evidence>
<dbReference type="Gene3D" id="3.90.1310.10">
    <property type="entry name" value="Penicillin-binding protein 2a (Domain 2)"/>
    <property type="match status" value="1"/>
</dbReference>
<evidence type="ECO:0000256" key="7">
    <source>
        <dbReference type="ARBA" id="ARBA00022989"/>
    </source>
</evidence>
<evidence type="ECO:0000256" key="4">
    <source>
        <dbReference type="ARBA" id="ARBA00022692"/>
    </source>
</evidence>
<evidence type="ECO:0000256" key="2">
    <source>
        <dbReference type="ARBA" id="ARBA00004236"/>
    </source>
</evidence>
<reference evidence="13 14" key="1">
    <citation type="journal article" date="2016" name="Nat. Commun.">
        <title>Thousands of microbial genomes shed light on interconnected biogeochemical processes in an aquifer system.</title>
        <authorList>
            <person name="Anantharaman K."/>
            <person name="Brown C.T."/>
            <person name="Hug L.A."/>
            <person name="Sharon I."/>
            <person name="Castelle C.J."/>
            <person name="Probst A.J."/>
            <person name="Thomas B.C."/>
            <person name="Singh A."/>
            <person name="Wilkins M.J."/>
            <person name="Karaoz U."/>
            <person name="Brodie E.L."/>
            <person name="Williams K.H."/>
            <person name="Hubbard S.S."/>
            <person name="Banfield J.F."/>
        </authorList>
    </citation>
    <scope>NUCLEOTIDE SEQUENCE [LARGE SCALE GENOMIC DNA]</scope>
</reference>
<dbReference type="PANTHER" id="PTHR30627:SF2">
    <property type="entry name" value="PEPTIDOGLYCAN D,D-TRANSPEPTIDASE MRDA"/>
    <property type="match status" value="1"/>
</dbReference>
<dbReference type="GO" id="GO:0008360">
    <property type="term" value="P:regulation of cell shape"/>
    <property type="evidence" value="ECO:0007669"/>
    <property type="project" value="UniProtKB-KW"/>
</dbReference>
<dbReference type="Gene3D" id="3.40.710.10">
    <property type="entry name" value="DD-peptidase/beta-lactamase superfamily"/>
    <property type="match status" value="1"/>
</dbReference>
<evidence type="ECO:0000256" key="6">
    <source>
        <dbReference type="ARBA" id="ARBA00022984"/>
    </source>
</evidence>
<keyword evidence="7 10" id="KW-1133">Transmembrane helix</keyword>
<dbReference type="InterPro" id="IPR036138">
    <property type="entry name" value="PBP_dimer_sf"/>
</dbReference>
<dbReference type="InterPro" id="IPR005311">
    <property type="entry name" value="PBP_dimer"/>
</dbReference>
<dbReference type="GO" id="GO:0009252">
    <property type="term" value="P:peptidoglycan biosynthetic process"/>
    <property type="evidence" value="ECO:0007669"/>
    <property type="project" value="UniProtKB-KW"/>
</dbReference>
<keyword evidence="3" id="KW-1003">Cell membrane</keyword>
<evidence type="ECO:0000256" key="1">
    <source>
        <dbReference type="ARBA" id="ARBA00004167"/>
    </source>
</evidence>
<dbReference type="InterPro" id="IPR001460">
    <property type="entry name" value="PCN-bd_Tpept"/>
</dbReference>
<dbReference type="GO" id="GO:0071972">
    <property type="term" value="F:peptidoglycan L,D-transpeptidase activity"/>
    <property type="evidence" value="ECO:0007669"/>
    <property type="project" value="TreeGrafter"/>
</dbReference>
<evidence type="ECO:0000256" key="8">
    <source>
        <dbReference type="ARBA" id="ARBA00023136"/>
    </source>
</evidence>